<dbReference type="Pfam" id="PF00370">
    <property type="entry name" value="FGGY_N"/>
    <property type="match status" value="1"/>
</dbReference>
<feature type="binding site" evidence="10">
    <location>
        <position position="100"/>
    </location>
    <ligand>
        <name>sn-glycerol 3-phosphate</name>
        <dbReference type="ChEBI" id="CHEBI:57597"/>
    </ligand>
</feature>
<accession>A0A916JX31</accession>
<evidence type="ECO:0000256" key="5">
    <source>
        <dbReference type="ARBA" id="ARBA00022777"/>
    </source>
</evidence>
<organism evidence="13 14">
    <name type="scientific">Leucobacter soli</name>
    <dbReference type="NCBI Taxonomy" id="2812850"/>
    <lineage>
        <taxon>Bacteria</taxon>
        <taxon>Bacillati</taxon>
        <taxon>Actinomycetota</taxon>
        <taxon>Actinomycetes</taxon>
        <taxon>Micrococcales</taxon>
        <taxon>Microbacteriaceae</taxon>
        <taxon>Leucobacter</taxon>
    </lineage>
</organism>
<feature type="binding site" evidence="10">
    <location>
        <position position="99"/>
    </location>
    <ligand>
        <name>sn-glycerol 3-phosphate</name>
        <dbReference type="ChEBI" id="CHEBI:57597"/>
    </ligand>
</feature>
<feature type="binding site" evidence="10">
    <location>
        <position position="159"/>
    </location>
    <ligand>
        <name>glycerol</name>
        <dbReference type="ChEBI" id="CHEBI:17754"/>
    </ligand>
</feature>
<evidence type="ECO:0000256" key="3">
    <source>
        <dbReference type="ARBA" id="ARBA00022679"/>
    </source>
</evidence>
<feature type="binding site" evidence="10">
    <location>
        <position position="438"/>
    </location>
    <ligand>
        <name>ADP</name>
        <dbReference type="ChEBI" id="CHEBI:456216"/>
    </ligand>
</feature>
<keyword evidence="3 10" id="KW-0808">Transferase</keyword>
<dbReference type="InterPro" id="IPR018483">
    <property type="entry name" value="Carb_kinase_FGGY_CS"/>
</dbReference>
<sequence>MAAQHLADPAPTGGAAGRADHVIAIDQGTTSTRVIVFDRRAKAVASAQREHRQIFERPGWVGHDAIEIWRTTEALLREALGKARIAKDRIAGIGITNQRETTVVWDAATGEPIGDAIVWQDTRTQGIVDALAAEVDPATGQPYGTERLRAITGLPLASYFSAGKVRWMLDEIPGARERAERGELRFGTIDSWLVYNLTGGAEHGLHVTDVTNASRTQLCDLRTLDWSEEALDVFGIPRSMLPGIVSSSEQIGEVRGIAGLDGVPIAGILGDQQAATFGQAAFAPGSAKQTFGTGGFLIVNTGERPVFSQNGLLTTVAYRIGNASPVYALEGSVAVAGSLHHWLRDNLGLIRDSTEIEGLASSVPDTGGAYIVPAFSGLFAPRWQPDARGVIVGLTRFVTKAHLVRAASEACAFQTVEVIDAAAADTGEALDELRVDGGGSASDMMMQFQADLLGIDVVRPENLETTALGAAFAAGLATGVWSGTAELQGLVREGRRWTPRMAAADRARSLRLWGRAVERSLGWVDDDVRAAGGAGS</sequence>
<feature type="binding site" evidence="10">
    <location>
        <position position="29"/>
    </location>
    <ligand>
        <name>sn-glycerol 3-phosphate</name>
        <dbReference type="ChEBI" id="CHEBI:57597"/>
    </ligand>
</feature>
<dbReference type="RefSeq" id="WP_218115136.1">
    <property type="nucleotide sequence ID" value="NZ_CAJVAP010000015.1"/>
</dbReference>
<dbReference type="FunFam" id="3.30.420.40:FF:000008">
    <property type="entry name" value="Glycerol kinase"/>
    <property type="match status" value="1"/>
</dbReference>
<evidence type="ECO:0000256" key="6">
    <source>
        <dbReference type="ARBA" id="ARBA00022798"/>
    </source>
</evidence>
<dbReference type="NCBIfam" id="NF000756">
    <property type="entry name" value="PRK00047.1"/>
    <property type="match status" value="1"/>
</dbReference>
<feature type="domain" description="Carbohydrate kinase FGGY N-terminal" evidence="11">
    <location>
        <begin position="22"/>
        <end position="278"/>
    </location>
</feature>
<feature type="binding site" evidence="10">
    <location>
        <position position="337"/>
    </location>
    <ligand>
        <name>ADP</name>
        <dbReference type="ChEBI" id="CHEBI:456216"/>
    </ligand>
</feature>
<feature type="domain" description="Carbohydrate kinase FGGY C-terminal" evidence="12">
    <location>
        <begin position="290"/>
        <end position="477"/>
    </location>
</feature>
<keyword evidence="5 10" id="KW-0418">Kinase</keyword>
<keyword evidence="14" id="KW-1185">Reference proteome</keyword>
<dbReference type="PIRSF" id="PIRSF000538">
    <property type="entry name" value="GlpK"/>
    <property type="match status" value="1"/>
</dbReference>
<evidence type="ECO:0000256" key="7">
    <source>
        <dbReference type="ARBA" id="ARBA00022840"/>
    </source>
</evidence>
<dbReference type="GO" id="GO:0004370">
    <property type="term" value="F:glycerol kinase activity"/>
    <property type="evidence" value="ECO:0007669"/>
    <property type="project" value="UniProtKB-UniRule"/>
</dbReference>
<feature type="binding site" evidence="10">
    <location>
        <position position="99"/>
    </location>
    <ligand>
        <name>glycerol</name>
        <dbReference type="ChEBI" id="CHEBI:17754"/>
    </ligand>
</feature>
<dbReference type="EMBL" id="CAJVAP010000015">
    <property type="protein sequence ID" value="CAG7612140.1"/>
    <property type="molecule type" value="Genomic_DNA"/>
</dbReference>
<feature type="binding site" evidence="10">
    <location>
        <position position="29"/>
    </location>
    <ligand>
        <name>ATP</name>
        <dbReference type="ChEBI" id="CHEBI:30616"/>
    </ligand>
</feature>
<feature type="binding site" evidence="10">
    <location>
        <position position="293"/>
    </location>
    <ligand>
        <name>ATP</name>
        <dbReference type="ChEBI" id="CHEBI:30616"/>
    </ligand>
</feature>
<feature type="binding site" evidence="10">
    <location>
        <position position="438"/>
    </location>
    <ligand>
        <name>ATP</name>
        <dbReference type="ChEBI" id="CHEBI:30616"/>
    </ligand>
</feature>
<name>A0A916JX31_9MICO</name>
<evidence type="ECO:0000256" key="4">
    <source>
        <dbReference type="ARBA" id="ARBA00022741"/>
    </source>
</evidence>
<comment type="caution">
    <text evidence="10">Lacks conserved residue(s) required for the propagation of feature annotation.</text>
</comment>
<dbReference type="PROSITE" id="PS00933">
    <property type="entry name" value="FGGY_KINASES_1"/>
    <property type="match status" value="1"/>
</dbReference>
<comment type="activity regulation">
    <text evidence="10">Inhibited by fructose 1,6-bisphosphate (FBP).</text>
</comment>
<evidence type="ECO:0000259" key="11">
    <source>
        <dbReference type="Pfam" id="PF00370"/>
    </source>
</evidence>
<keyword evidence="7 10" id="KW-0067">ATP-binding</keyword>
<feature type="binding site" evidence="10">
    <location>
        <position position="337"/>
    </location>
    <ligand>
        <name>ATP</name>
        <dbReference type="ChEBI" id="CHEBI:30616"/>
    </ligand>
</feature>
<keyword evidence="4 10" id="KW-0547">Nucleotide-binding</keyword>
<dbReference type="GO" id="GO:0005524">
    <property type="term" value="F:ATP binding"/>
    <property type="evidence" value="ECO:0007669"/>
    <property type="project" value="UniProtKB-UniRule"/>
</dbReference>
<comment type="pathway">
    <text evidence="1 10">Polyol metabolism; glycerol degradation via glycerol kinase pathway; sn-glycerol 3-phosphate from glycerol: step 1/1.</text>
</comment>
<dbReference type="PANTHER" id="PTHR10196">
    <property type="entry name" value="SUGAR KINASE"/>
    <property type="match status" value="1"/>
</dbReference>
<dbReference type="InterPro" id="IPR018485">
    <property type="entry name" value="FGGY_C"/>
</dbReference>
<evidence type="ECO:0000256" key="9">
    <source>
        <dbReference type="ARBA" id="ARBA00054633"/>
    </source>
</evidence>
<dbReference type="CDD" id="cd07769">
    <property type="entry name" value="ASKHA_NBD_FGGY_GK"/>
    <property type="match status" value="1"/>
</dbReference>
<evidence type="ECO:0000259" key="12">
    <source>
        <dbReference type="Pfam" id="PF02782"/>
    </source>
</evidence>
<dbReference type="GO" id="GO:0005829">
    <property type="term" value="C:cytosol"/>
    <property type="evidence" value="ECO:0007669"/>
    <property type="project" value="TreeGrafter"/>
</dbReference>
<evidence type="ECO:0000256" key="1">
    <source>
        <dbReference type="ARBA" id="ARBA00005190"/>
    </source>
</evidence>
<evidence type="ECO:0000256" key="8">
    <source>
        <dbReference type="ARBA" id="ARBA00052101"/>
    </source>
</evidence>
<comment type="function">
    <text evidence="9 10">Key enzyme in the regulation of glycerol uptake and metabolism. Catalyzes the phosphorylation of glycerol to yield sn-glycerol 3-phosphate.</text>
</comment>
<dbReference type="InterPro" id="IPR018484">
    <property type="entry name" value="FGGY_N"/>
</dbReference>
<comment type="catalytic activity">
    <reaction evidence="8 10">
        <text>glycerol + ATP = sn-glycerol 3-phosphate + ADP + H(+)</text>
        <dbReference type="Rhea" id="RHEA:21644"/>
        <dbReference type="ChEBI" id="CHEBI:15378"/>
        <dbReference type="ChEBI" id="CHEBI:17754"/>
        <dbReference type="ChEBI" id="CHEBI:30616"/>
        <dbReference type="ChEBI" id="CHEBI:57597"/>
        <dbReference type="ChEBI" id="CHEBI:456216"/>
        <dbReference type="EC" id="2.7.1.30"/>
    </reaction>
</comment>
<evidence type="ECO:0000313" key="14">
    <source>
        <dbReference type="Proteomes" id="UP000693892"/>
    </source>
</evidence>
<dbReference type="GO" id="GO:0019563">
    <property type="term" value="P:glycerol catabolic process"/>
    <property type="evidence" value="ECO:0007669"/>
    <property type="project" value="UniProtKB-UniRule"/>
</dbReference>
<feature type="binding site" evidence="10">
    <location>
        <position position="293"/>
    </location>
    <ligand>
        <name>ADP</name>
        <dbReference type="ChEBI" id="CHEBI:456216"/>
    </ligand>
</feature>
<feature type="binding site" evidence="10">
    <location>
        <position position="272"/>
    </location>
    <ligand>
        <name>glycerol</name>
        <dbReference type="ChEBI" id="CHEBI:17754"/>
    </ligand>
</feature>
<dbReference type="InterPro" id="IPR000577">
    <property type="entry name" value="Carb_kinase_FGGY"/>
</dbReference>
<dbReference type="GO" id="GO:0006072">
    <property type="term" value="P:glycerol-3-phosphate metabolic process"/>
    <property type="evidence" value="ECO:0007669"/>
    <property type="project" value="InterPro"/>
</dbReference>
<dbReference type="InterPro" id="IPR005999">
    <property type="entry name" value="Glycerol_kin"/>
</dbReference>
<dbReference type="Pfam" id="PF02782">
    <property type="entry name" value="FGGY_C"/>
    <property type="match status" value="1"/>
</dbReference>
<dbReference type="AlphaFoldDB" id="A0A916JX31"/>
<feature type="binding site" evidence="10">
    <location>
        <position position="100"/>
    </location>
    <ligand>
        <name>glycerol</name>
        <dbReference type="ChEBI" id="CHEBI:17754"/>
    </ligand>
</feature>
<evidence type="ECO:0000256" key="2">
    <source>
        <dbReference type="ARBA" id="ARBA00009156"/>
    </source>
</evidence>
<dbReference type="Proteomes" id="UP000693892">
    <property type="component" value="Unassembled WGS sequence"/>
</dbReference>
<feature type="binding site" evidence="10">
    <location>
        <position position="159"/>
    </location>
    <ligand>
        <name>sn-glycerol 3-phosphate</name>
        <dbReference type="ChEBI" id="CHEBI:57597"/>
    </ligand>
</feature>
<evidence type="ECO:0000313" key="13">
    <source>
        <dbReference type="EMBL" id="CAG7612140.1"/>
    </source>
</evidence>
<gene>
    <name evidence="10 13" type="primary">glpK</name>
    <name evidence="13" type="ORF">LEUCIP111803_01535</name>
</gene>
<evidence type="ECO:0000256" key="10">
    <source>
        <dbReference type="HAMAP-Rule" id="MF_00186"/>
    </source>
</evidence>
<comment type="caution">
    <text evidence="13">The sequence shown here is derived from an EMBL/GenBank/DDBJ whole genome shotgun (WGS) entry which is preliminary data.</text>
</comment>
<feature type="binding site" evidence="10">
    <location>
        <position position="30"/>
    </location>
    <ligand>
        <name>ATP</name>
        <dbReference type="ChEBI" id="CHEBI:30616"/>
    </ligand>
</feature>
<protein>
    <recommendedName>
        <fullName evidence="10">Glycerol kinase</fullName>
        <ecNumber evidence="10">2.7.1.30</ecNumber>
    </recommendedName>
    <alternativeName>
        <fullName evidence="10">ATP:glycerol 3-phosphotransferase</fullName>
    </alternativeName>
    <alternativeName>
        <fullName evidence="10">Glycerokinase</fullName>
        <shortName evidence="10">GK</shortName>
    </alternativeName>
</protein>
<feature type="binding site" evidence="10">
    <location>
        <position position="31"/>
    </location>
    <ligand>
        <name>ATP</name>
        <dbReference type="ChEBI" id="CHEBI:30616"/>
    </ligand>
</feature>
<reference evidence="13" key="1">
    <citation type="submission" date="2021-06" db="EMBL/GenBank/DDBJ databases">
        <authorList>
            <person name="Criscuolo A."/>
        </authorList>
    </citation>
    <scope>NUCLEOTIDE SEQUENCE</scope>
    <source>
        <strain evidence="13">CIP111803</strain>
    </source>
</reference>
<dbReference type="EC" id="2.7.1.30" evidence="10"/>
<dbReference type="PANTHER" id="PTHR10196:SF69">
    <property type="entry name" value="GLYCEROL KINASE"/>
    <property type="match status" value="1"/>
</dbReference>
<dbReference type="HAMAP" id="MF_00186">
    <property type="entry name" value="Glycerol_kin"/>
    <property type="match status" value="1"/>
</dbReference>
<dbReference type="NCBIfam" id="TIGR01311">
    <property type="entry name" value="glycerol_kin"/>
    <property type="match status" value="1"/>
</dbReference>
<keyword evidence="6 10" id="KW-0319">Glycerol metabolism</keyword>
<feature type="binding site" evidence="10">
    <location>
        <position position="271"/>
    </location>
    <ligand>
        <name>glycerol</name>
        <dbReference type="ChEBI" id="CHEBI:17754"/>
    </ligand>
</feature>
<proteinExistence type="inferred from homology"/>
<feature type="binding site" evidence="10">
    <location>
        <position position="271"/>
    </location>
    <ligand>
        <name>sn-glycerol 3-phosphate</name>
        <dbReference type="ChEBI" id="CHEBI:57597"/>
    </ligand>
</feature>
<comment type="similarity">
    <text evidence="2 10">Belongs to the FGGY kinase family.</text>
</comment>
<dbReference type="FunFam" id="3.30.420.40:FF:000007">
    <property type="entry name" value="Glycerol kinase"/>
    <property type="match status" value="1"/>
</dbReference>
<feature type="binding site" evidence="10">
    <location>
        <position position="33"/>
    </location>
    <ligand>
        <name>ADP</name>
        <dbReference type="ChEBI" id="CHEBI:456216"/>
    </ligand>
</feature>
<feature type="binding site" evidence="10">
    <location>
        <position position="29"/>
    </location>
    <ligand>
        <name>ADP</name>
        <dbReference type="ChEBI" id="CHEBI:456216"/>
    </ligand>
</feature>